<dbReference type="Pfam" id="PF00528">
    <property type="entry name" value="BPD_transp_1"/>
    <property type="match status" value="1"/>
</dbReference>
<keyword evidence="4 7" id="KW-0812">Transmembrane</keyword>
<dbReference type="SUPFAM" id="SSF161098">
    <property type="entry name" value="MetI-like"/>
    <property type="match status" value="1"/>
</dbReference>
<comment type="subcellular location">
    <subcellularLocation>
        <location evidence="1">Cell membrane</location>
        <topology evidence="1">Multi-pass membrane protein</topology>
    </subcellularLocation>
</comment>
<evidence type="ECO:0000256" key="7">
    <source>
        <dbReference type="SAM" id="Phobius"/>
    </source>
</evidence>
<keyword evidence="6 7" id="KW-0472">Membrane</keyword>
<dbReference type="InterPro" id="IPR050366">
    <property type="entry name" value="BP-dependent_transpt_permease"/>
</dbReference>
<accession>X1C2Z0</accession>
<reference evidence="9" key="1">
    <citation type="journal article" date="2014" name="Front. Microbiol.">
        <title>High frequency of phylogenetically diverse reductive dehalogenase-homologous genes in deep subseafloor sedimentary metagenomes.</title>
        <authorList>
            <person name="Kawai M."/>
            <person name="Futagami T."/>
            <person name="Toyoda A."/>
            <person name="Takaki Y."/>
            <person name="Nishi S."/>
            <person name="Hori S."/>
            <person name="Arai W."/>
            <person name="Tsubouchi T."/>
            <person name="Morono Y."/>
            <person name="Uchiyama I."/>
            <person name="Ito T."/>
            <person name="Fujiyama A."/>
            <person name="Inagaki F."/>
            <person name="Takami H."/>
        </authorList>
    </citation>
    <scope>NUCLEOTIDE SEQUENCE</scope>
    <source>
        <strain evidence="9">Expedition CK06-06</strain>
    </source>
</reference>
<keyword evidence="3" id="KW-1003">Cell membrane</keyword>
<evidence type="ECO:0000256" key="3">
    <source>
        <dbReference type="ARBA" id="ARBA00022475"/>
    </source>
</evidence>
<dbReference type="CDD" id="cd06261">
    <property type="entry name" value="TM_PBP2"/>
    <property type="match status" value="1"/>
</dbReference>
<evidence type="ECO:0000256" key="6">
    <source>
        <dbReference type="ARBA" id="ARBA00023136"/>
    </source>
</evidence>
<evidence type="ECO:0000256" key="4">
    <source>
        <dbReference type="ARBA" id="ARBA00022692"/>
    </source>
</evidence>
<dbReference type="PANTHER" id="PTHR43386:SF1">
    <property type="entry name" value="D,D-DIPEPTIDE TRANSPORT SYSTEM PERMEASE PROTEIN DDPC-RELATED"/>
    <property type="match status" value="1"/>
</dbReference>
<evidence type="ECO:0000256" key="2">
    <source>
        <dbReference type="ARBA" id="ARBA00022448"/>
    </source>
</evidence>
<keyword evidence="5 7" id="KW-1133">Transmembrane helix</keyword>
<feature type="transmembrane region" description="Helical" evidence="7">
    <location>
        <begin position="28"/>
        <end position="50"/>
    </location>
</feature>
<proteinExistence type="predicted"/>
<evidence type="ECO:0000313" key="9">
    <source>
        <dbReference type="EMBL" id="GAG87727.1"/>
    </source>
</evidence>
<name>X1C2Z0_9ZZZZ</name>
<organism evidence="9">
    <name type="scientific">marine sediment metagenome</name>
    <dbReference type="NCBI Taxonomy" id="412755"/>
    <lineage>
        <taxon>unclassified sequences</taxon>
        <taxon>metagenomes</taxon>
        <taxon>ecological metagenomes</taxon>
    </lineage>
</organism>
<comment type="caution">
    <text evidence="9">The sequence shown here is derived from an EMBL/GenBank/DDBJ whole genome shotgun (WGS) entry which is preliminary data.</text>
</comment>
<dbReference type="Pfam" id="PF12911">
    <property type="entry name" value="OppC_N"/>
    <property type="match status" value="1"/>
</dbReference>
<gene>
    <name evidence="9" type="ORF">S01H4_22481</name>
</gene>
<dbReference type="InterPro" id="IPR035906">
    <property type="entry name" value="MetI-like_sf"/>
</dbReference>
<evidence type="ECO:0000256" key="1">
    <source>
        <dbReference type="ARBA" id="ARBA00004651"/>
    </source>
</evidence>
<dbReference type="PANTHER" id="PTHR43386">
    <property type="entry name" value="OLIGOPEPTIDE TRANSPORT SYSTEM PERMEASE PROTEIN APPC"/>
    <property type="match status" value="1"/>
</dbReference>
<dbReference type="EMBL" id="BART01010311">
    <property type="protein sequence ID" value="GAG87727.1"/>
    <property type="molecule type" value="Genomic_DNA"/>
</dbReference>
<dbReference type="InterPro" id="IPR025966">
    <property type="entry name" value="OppC_N"/>
</dbReference>
<dbReference type="InterPro" id="IPR000515">
    <property type="entry name" value="MetI-like"/>
</dbReference>
<feature type="non-terminal residue" evidence="9">
    <location>
        <position position="189"/>
    </location>
</feature>
<dbReference type="Gene3D" id="1.10.3720.10">
    <property type="entry name" value="MetI-like"/>
    <property type="match status" value="1"/>
</dbReference>
<evidence type="ECO:0000259" key="8">
    <source>
        <dbReference type="PROSITE" id="PS50928"/>
    </source>
</evidence>
<protein>
    <recommendedName>
        <fullName evidence="8">ABC transmembrane type-1 domain-containing protein</fullName>
    </recommendedName>
</protein>
<feature type="transmembrane region" description="Helical" evidence="7">
    <location>
        <begin position="96"/>
        <end position="119"/>
    </location>
</feature>
<dbReference type="AlphaFoldDB" id="X1C2Z0"/>
<dbReference type="GO" id="GO:0055085">
    <property type="term" value="P:transmembrane transport"/>
    <property type="evidence" value="ECO:0007669"/>
    <property type="project" value="InterPro"/>
</dbReference>
<dbReference type="GO" id="GO:0005886">
    <property type="term" value="C:plasma membrane"/>
    <property type="evidence" value="ECO:0007669"/>
    <property type="project" value="UniProtKB-SubCell"/>
</dbReference>
<feature type="domain" description="ABC transmembrane type-1" evidence="8">
    <location>
        <begin position="92"/>
        <end position="189"/>
    </location>
</feature>
<dbReference type="PROSITE" id="PS50928">
    <property type="entry name" value="ABC_TM1"/>
    <property type="match status" value="1"/>
</dbReference>
<keyword evidence="2" id="KW-0813">Transport</keyword>
<sequence length="189" mass="21025">MKTKIIEKLKLETENIIGFWKRFKKNKAALLGLFIFLFFLIVAITSPLLAPYDPFDMNLHDPDAPLNPPNSDHLLGTDAAGRDLLSRLMYGARTSLFIGFLSTGVSFAIGIILGSIAGYYGGMPDNIIMRFVDTFLMLPTFFLILIIASVFGSNIWNVMWILGLTGWPGITRLIRGGFLSVKNMDFVIA</sequence>
<evidence type="ECO:0000256" key="5">
    <source>
        <dbReference type="ARBA" id="ARBA00022989"/>
    </source>
</evidence>